<keyword evidence="3" id="KW-1185">Reference proteome</keyword>
<keyword evidence="1" id="KW-0472">Membrane</keyword>
<feature type="transmembrane region" description="Helical" evidence="1">
    <location>
        <begin position="34"/>
        <end position="51"/>
    </location>
</feature>
<evidence type="ECO:0000256" key="1">
    <source>
        <dbReference type="SAM" id="Phobius"/>
    </source>
</evidence>
<dbReference type="RefSeq" id="WP_259537114.1">
    <property type="nucleotide sequence ID" value="NZ_JANLCJ010000001.1"/>
</dbReference>
<name>A0ABT2GZL4_9MICO</name>
<accession>A0ABT2GZL4</accession>
<keyword evidence="1" id="KW-1133">Transmembrane helix</keyword>
<evidence type="ECO:0000313" key="3">
    <source>
        <dbReference type="Proteomes" id="UP001165586"/>
    </source>
</evidence>
<gene>
    <name evidence="2" type="ORF">N1032_01870</name>
</gene>
<organism evidence="2 3">
    <name type="scientific">Herbiconiux daphne</name>
    <dbReference type="NCBI Taxonomy" id="2970914"/>
    <lineage>
        <taxon>Bacteria</taxon>
        <taxon>Bacillati</taxon>
        <taxon>Actinomycetota</taxon>
        <taxon>Actinomycetes</taxon>
        <taxon>Micrococcales</taxon>
        <taxon>Microbacteriaceae</taxon>
        <taxon>Herbiconiux</taxon>
    </lineage>
</organism>
<comment type="caution">
    <text evidence="2">The sequence shown here is derived from an EMBL/GenBank/DDBJ whole genome shotgun (WGS) entry which is preliminary data.</text>
</comment>
<sequence>MSNSAQGAATHNPSNSVARRVLTETKSAFKTTEFYIWLIVSAAILIAAAVTDNGDDGQGFGAAQAWQYVAVVTAAYIISRGIAKAGTHARDSNND</sequence>
<protein>
    <submittedName>
        <fullName evidence="2">Uncharacterized protein</fullName>
    </submittedName>
</protein>
<dbReference type="Proteomes" id="UP001165586">
    <property type="component" value="Unassembled WGS sequence"/>
</dbReference>
<keyword evidence="1" id="KW-0812">Transmembrane</keyword>
<reference evidence="2" key="1">
    <citation type="submission" date="2022-08" db="EMBL/GenBank/DDBJ databases">
        <authorList>
            <person name="Deng Y."/>
            <person name="Han X.-F."/>
            <person name="Zhang Y.-Q."/>
        </authorList>
    </citation>
    <scope>NUCLEOTIDE SEQUENCE</scope>
    <source>
        <strain evidence="2">CPCC 203386</strain>
    </source>
</reference>
<feature type="transmembrane region" description="Helical" evidence="1">
    <location>
        <begin position="63"/>
        <end position="83"/>
    </location>
</feature>
<evidence type="ECO:0000313" key="2">
    <source>
        <dbReference type="EMBL" id="MCS5732490.1"/>
    </source>
</evidence>
<proteinExistence type="predicted"/>
<dbReference type="EMBL" id="JANLCJ010000001">
    <property type="protein sequence ID" value="MCS5732490.1"/>
    <property type="molecule type" value="Genomic_DNA"/>
</dbReference>